<evidence type="ECO:0000256" key="8">
    <source>
        <dbReference type="ARBA" id="ARBA00023242"/>
    </source>
</evidence>
<gene>
    <name evidence="12" type="ORF">QYE76_039945</name>
</gene>
<dbReference type="SUPFAM" id="SSF118290">
    <property type="entry name" value="WRKY DNA-binding domain"/>
    <property type="match status" value="2"/>
</dbReference>
<keyword evidence="5" id="KW-0805">Transcription regulation</keyword>
<keyword evidence="6" id="KW-0238">DNA-binding</keyword>
<keyword evidence="13" id="KW-1185">Reference proteome</keyword>
<evidence type="ECO:0000256" key="1">
    <source>
        <dbReference type="ARBA" id="ARBA00004123"/>
    </source>
</evidence>
<dbReference type="InterPro" id="IPR036576">
    <property type="entry name" value="WRKY_dom_sf"/>
</dbReference>
<comment type="caution">
    <text evidence="12">The sequence shown here is derived from an EMBL/GenBank/DDBJ whole genome shotgun (WGS) entry which is preliminary data.</text>
</comment>
<dbReference type="PANTHER" id="PTHR31221:SF167">
    <property type="entry name" value="OS07G0596900 PROTEIN"/>
    <property type="match status" value="1"/>
</dbReference>
<feature type="domain" description="WRKY" evidence="11">
    <location>
        <begin position="317"/>
        <end position="382"/>
    </location>
</feature>
<feature type="domain" description="WRKY" evidence="11">
    <location>
        <begin position="158"/>
        <end position="215"/>
    </location>
</feature>
<sequence length="428" mass="46585">MATGPWPAIGDGDASGGGLWAPSPAQLDALFSDDQQQGFFGGSLARLPSPPPLSAAAHLLGYPPQDNFDVFHEQDLARLAAQVAQKAELQQQLSKRGMLGRADDSSFPLAAPKLASQHASSSVIVPTLPSHADSINTGSAGVLQALQGSSITLDRPADDGYNWRKYGQKAVKGGKYPRSYYKCTLNCPVRKNVEHSLDGRIIKIVYRGQHCHERPSKRFKVCGGLLNELDCFNDTEDASSRSQFDCQGYYGKPITSIGTMGDPSLPTKEEGDEQFSGSGDNREEGDDEIGAVDGIVGDANANERNAPGQKIIVSTTSDVDLLDDGYRWRKYGQKVVRGNPHPRSYYKCTFQGCDVKKHIERSSQEPHAVITTYEGKHIHDVPASRNRVQAAGQPYCTEETYTDQTPANFCSSSEKRNYGTITLNHLAF</sequence>
<evidence type="ECO:0000256" key="7">
    <source>
        <dbReference type="ARBA" id="ARBA00023163"/>
    </source>
</evidence>
<dbReference type="EMBL" id="JAUUTY010000002">
    <property type="protein sequence ID" value="KAK1679097.1"/>
    <property type="molecule type" value="Genomic_DNA"/>
</dbReference>
<evidence type="ECO:0000256" key="4">
    <source>
        <dbReference type="ARBA" id="ARBA00022833"/>
    </source>
</evidence>
<evidence type="ECO:0000259" key="11">
    <source>
        <dbReference type="PROSITE" id="PS50811"/>
    </source>
</evidence>
<dbReference type="FunFam" id="2.20.25.80:FF:000003">
    <property type="entry name" value="WRKY transcription factor 57"/>
    <property type="match status" value="1"/>
</dbReference>
<keyword evidence="4" id="KW-0862">Zinc</keyword>
<dbReference type="AlphaFoldDB" id="A0AAD8WS97"/>
<comment type="subcellular location">
    <subcellularLocation>
        <location evidence="1">Nucleus</location>
    </subcellularLocation>
</comment>
<dbReference type="GO" id="GO:0005634">
    <property type="term" value="C:nucleus"/>
    <property type="evidence" value="ECO:0007669"/>
    <property type="project" value="UniProtKB-SubCell"/>
</dbReference>
<evidence type="ECO:0000256" key="9">
    <source>
        <dbReference type="ARBA" id="ARBA00061157"/>
    </source>
</evidence>
<name>A0AAD8WS97_LOLMU</name>
<comment type="similarity">
    <text evidence="9">Belongs to the WRKY group I family.</text>
</comment>
<evidence type="ECO:0000256" key="2">
    <source>
        <dbReference type="ARBA" id="ARBA00022723"/>
    </source>
</evidence>
<accession>A0AAD8WS97</accession>
<keyword evidence="8" id="KW-0539">Nucleus</keyword>
<reference evidence="12" key="1">
    <citation type="submission" date="2023-07" db="EMBL/GenBank/DDBJ databases">
        <title>A chromosome-level genome assembly of Lolium multiflorum.</title>
        <authorList>
            <person name="Chen Y."/>
            <person name="Copetti D."/>
            <person name="Kolliker R."/>
            <person name="Studer B."/>
        </authorList>
    </citation>
    <scope>NUCLEOTIDE SEQUENCE</scope>
    <source>
        <strain evidence="12">02402/16</strain>
        <tissue evidence="12">Leaf</tissue>
    </source>
</reference>
<evidence type="ECO:0000313" key="13">
    <source>
        <dbReference type="Proteomes" id="UP001231189"/>
    </source>
</evidence>
<dbReference type="GO" id="GO:0046872">
    <property type="term" value="F:metal ion binding"/>
    <property type="evidence" value="ECO:0007669"/>
    <property type="project" value="UniProtKB-KW"/>
</dbReference>
<dbReference type="PROSITE" id="PS50811">
    <property type="entry name" value="WRKY"/>
    <property type="match status" value="2"/>
</dbReference>
<keyword evidence="3" id="KW-0677">Repeat</keyword>
<feature type="region of interest" description="Disordered" evidence="10">
    <location>
        <begin position="257"/>
        <end position="288"/>
    </location>
</feature>
<evidence type="ECO:0000313" key="12">
    <source>
        <dbReference type="EMBL" id="KAK1679097.1"/>
    </source>
</evidence>
<evidence type="ECO:0000256" key="6">
    <source>
        <dbReference type="ARBA" id="ARBA00023125"/>
    </source>
</evidence>
<dbReference type="SMART" id="SM00774">
    <property type="entry name" value="WRKY"/>
    <property type="match status" value="2"/>
</dbReference>
<evidence type="ECO:0000256" key="5">
    <source>
        <dbReference type="ARBA" id="ARBA00023015"/>
    </source>
</evidence>
<evidence type="ECO:0000256" key="3">
    <source>
        <dbReference type="ARBA" id="ARBA00022737"/>
    </source>
</evidence>
<keyword evidence="7" id="KW-0804">Transcription</keyword>
<organism evidence="12 13">
    <name type="scientific">Lolium multiflorum</name>
    <name type="common">Italian ryegrass</name>
    <name type="synonym">Lolium perenne subsp. multiflorum</name>
    <dbReference type="NCBI Taxonomy" id="4521"/>
    <lineage>
        <taxon>Eukaryota</taxon>
        <taxon>Viridiplantae</taxon>
        <taxon>Streptophyta</taxon>
        <taxon>Embryophyta</taxon>
        <taxon>Tracheophyta</taxon>
        <taxon>Spermatophyta</taxon>
        <taxon>Magnoliopsida</taxon>
        <taxon>Liliopsida</taxon>
        <taxon>Poales</taxon>
        <taxon>Poaceae</taxon>
        <taxon>BOP clade</taxon>
        <taxon>Pooideae</taxon>
        <taxon>Poodae</taxon>
        <taxon>Poeae</taxon>
        <taxon>Poeae Chloroplast Group 2 (Poeae type)</taxon>
        <taxon>Loliodinae</taxon>
        <taxon>Loliinae</taxon>
        <taxon>Lolium</taxon>
    </lineage>
</organism>
<dbReference type="Pfam" id="PF03106">
    <property type="entry name" value="WRKY"/>
    <property type="match status" value="2"/>
</dbReference>
<dbReference type="GO" id="GO:0043565">
    <property type="term" value="F:sequence-specific DNA binding"/>
    <property type="evidence" value="ECO:0007669"/>
    <property type="project" value="InterPro"/>
</dbReference>
<dbReference type="FunFam" id="2.20.25.80:FF:000006">
    <property type="entry name" value="WRKY transcription factor"/>
    <property type="match status" value="1"/>
</dbReference>
<dbReference type="GO" id="GO:0003700">
    <property type="term" value="F:DNA-binding transcription factor activity"/>
    <property type="evidence" value="ECO:0007669"/>
    <property type="project" value="InterPro"/>
</dbReference>
<dbReference type="Proteomes" id="UP001231189">
    <property type="component" value="Unassembled WGS sequence"/>
</dbReference>
<proteinExistence type="inferred from homology"/>
<dbReference type="Gene3D" id="2.20.25.80">
    <property type="entry name" value="WRKY domain"/>
    <property type="match status" value="2"/>
</dbReference>
<dbReference type="InterPro" id="IPR003657">
    <property type="entry name" value="WRKY_dom"/>
</dbReference>
<keyword evidence="2" id="KW-0479">Metal-binding</keyword>
<dbReference type="InterPro" id="IPR044810">
    <property type="entry name" value="WRKY_plant"/>
</dbReference>
<protein>
    <recommendedName>
        <fullName evidence="11">WRKY domain-containing protein</fullName>
    </recommendedName>
</protein>
<evidence type="ECO:0000256" key="10">
    <source>
        <dbReference type="SAM" id="MobiDB-lite"/>
    </source>
</evidence>
<dbReference type="PANTHER" id="PTHR31221">
    <property type="entry name" value="WRKY TRANSCRIPTION FACTOR PROTEIN 1-RELATED"/>
    <property type="match status" value="1"/>
</dbReference>